<organism evidence="17">
    <name type="scientific">Timema shepardi</name>
    <name type="common">Walking stick</name>
    <dbReference type="NCBI Taxonomy" id="629360"/>
    <lineage>
        <taxon>Eukaryota</taxon>
        <taxon>Metazoa</taxon>
        <taxon>Ecdysozoa</taxon>
        <taxon>Arthropoda</taxon>
        <taxon>Hexapoda</taxon>
        <taxon>Insecta</taxon>
        <taxon>Pterygota</taxon>
        <taxon>Neoptera</taxon>
        <taxon>Polyneoptera</taxon>
        <taxon>Phasmatodea</taxon>
        <taxon>Timematodea</taxon>
        <taxon>Timematoidea</taxon>
        <taxon>Timematidae</taxon>
        <taxon>Timema</taxon>
    </lineage>
</organism>
<comment type="similarity">
    <text evidence="2">Belongs to the DEAD box helicase family. DDX54/DBP10 subfamily.</text>
</comment>
<dbReference type="PROSITE" id="PS00039">
    <property type="entry name" value="DEAD_ATP_HELICASE"/>
    <property type="match status" value="1"/>
</dbReference>
<feature type="compositionally biased region" description="Basic and acidic residues" evidence="13">
    <location>
        <begin position="759"/>
        <end position="775"/>
    </location>
</feature>
<comment type="subcellular location">
    <subcellularLocation>
        <location evidence="1">Nucleus</location>
        <location evidence="1">Nucleolus</location>
    </subcellularLocation>
</comment>
<dbReference type="Pfam" id="PF00270">
    <property type="entry name" value="DEAD"/>
    <property type="match status" value="1"/>
</dbReference>
<dbReference type="GO" id="GO:0005829">
    <property type="term" value="C:cytosol"/>
    <property type="evidence" value="ECO:0007669"/>
    <property type="project" value="TreeGrafter"/>
</dbReference>
<dbReference type="AlphaFoldDB" id="A0A7R9AQW7"/>
<dbReference type="PANTHER" id="PTHR47959">
    <property type="entry name" value="ATP-DEPENDENT RNA HELICASE RHLE-RELATED"/>
    <property type="match status" value="1"/>
</dbReference>
<evidence type="ECO:0000256" key="12">
    <source>
        <dbReference type="RuleBase" id="RU000492"/>
    </source>
</evidence>
<dbReference type="GO" id="GO:0003723">
    <property type="term" value="F:RNA binding"/>
    <property type="evidence" value="ECO:0007669"/>
    <property type="project" value="UniProtKB-KW"/>
</dbReference>
<dbReference type="InterPro" id="IPR000629">
    <property type="entry name" value="RNA-helicase_DEAD-box_CS"/>
</dbReference>
<keyword evidence="4 12" id="KW-0547">Nucleotide-binding</keyword>
<dbReference type="InterPro" id="IPR014014">
    <property type="entry name" value="RNA_helicase_DEAD_Q_motif"/>
</dbReference>
<dbReference type="SMART" id="SM01123">
    <property type="entry name" value="DBP10CT"/>
    <property type="match status" value="1"/>
</dbReference>
<dbReference type="SUPFAM" id="SSF52540">
    <property type="entry name" value="P-loop containing nucleoside triphosphate hydrolases"/>
    <property type="match status" value="2"/>
</dbReference>
<dbReference type="PROSITE" id="PS51194">
    <property type="entry name" value="HELICASE_CTER"/>
    <property type="match status" value="1"/>
</dbReference>
<evidence type="ECO:0000256" key="8">
    <source>
        <dbReference type="ARBA" id="ARBA00022884"/>
    </source>
</evidence>
<dbReference type="InterPro" id="IPR014001">
    <property type="entry name" value="Helicase_ATP-bd"/>
</dbReference>
<dbReference type="PROSITE" id="PS51192">
    <property type="entry name" value="HELICASE_ATP_BIND_1"/>
    <property type="match status" value="1"/>
</dbReference>
<dbReference type="FunFam" id="3.40.50.300:FF:000865">
    <property type="entry name" value="ATP-dependent RNA helicase DDX54"/>
    <property type="match status" value="1"/>
</dbReference>
<keyword evidence="7 12" id="KW-0067">ATP-binding</keyword>
<dbReference type="InterPro" id="IPR001650">
    <property type="entry name" value="Helicase_C-like"/>
</dbReference>
<proteinExistence type="inferred from homology"/>
<dbReference type="GO" id="GO:0003724">
    <property type="term" value="F:RNA helicase activity"/>
    <property type="evidence" value="ECO:0007669"/>
    <property type="project" value="UniProtKB-EC"/>
</dbReference>
<evidence type="ECO:0000259" key="16">
    <source>
        <dbReference type="PROSITE" id="PS51195"/>
    </source>
</evidence>
<dbReference type="EMBL" id="OC001009">
    <property type="protein sequence ID" value="CAD7258899.1"/>
    <property type="molecule type" value="Genomic_DNA"/>
</dbReference>
<dbReference type="CDD" id="cd18787">
    <property type="entry name" value="SF2_C_DEAD"/>
    <property type="match status" value="1"/>
</dbReference>
<evidence type="ECO:0000256" key="13">
    <source>
        <dbReference type="SAM" id="MobiDB-lite"/>
    </source>
</evidence>
<dbReference type="Pfam" id="PF00271">
    <property type="entry name" value="Helicase_C"/>
    <property type="match status" value="1"/>
</dbReference>
<feature type="region of interest" description="Disordered" evidence="13">
    <location>
        <begin position="711"/>
        <end position="791"/>
    </location>
</feature>
<dbReference type="InterPro" id="IPR050079">
    <property type="entry name" value="DEAD_box_RNA_helicase"/>
</dbReference>
<dbReference type="PROSITE" id="PS51195">
    <property type="entry name" value="Q_MOTIF"/>
    <property type="match status" value="1"/>
</dbReference>
<evidence type="ECO:0000256" key="11">
    <source>
        <dbReference type="PROSITE-ProRule" id="PRU00552"/>
    </source>
</evidence>
<dbReference type="InterPro" id="IPR012541">
    <property type="entry name" value="DBP10_C"/>
</dbReference>
<keyword evidence="6 12" id="KW-0347">Helicase</keyword>
<keyword evidence="8" id="KW-0694">RNA-binding</keyword>
<protein>
    <recommendedName>
        <fullName evidence="3">RNA helicase</fullName>
        <ecNumber evidence="3">3.6.4.13</ecNumber>
    </recommendedName>
</protein>
<dbReference type="Gene3D" id="3.40.50.300">
    <property type="entry name" value="P-loop containing nucleotide triphosphate hydrolases"/>
    <property type="match status" value="2"/>
</dbReference>
<evidence type="ECO:0000259" key="15">
    <source>
        <dbReference type="PROSITE" id="PS51194"/>
    </source>
</evidence>
<keyword evidence="5 12" id="KW-0378">Hydrolase</keyword>
<feature type="compositionally biased region" description="Basic residues" evidence="13">
    <location>
        <begin position="776"/>
        <end position="791"/>
    </location>
</feature>
<dbReference type="GO" id="GO:0016787">
    <property type="term" value="F:hydrolase activity"/>
    <property type="evidence" value="ECO:0007669"/>
    <property type="project" value="UniProtKB-KW"/>
</dbReference>
<dbReference type="SMART" id="SM00490">
    <property type="entry name" value="HELICc"/>
    <property type="match status" value="1"/>
</dbReference>
<evidence type="ECO:0000256" key="9">
    <source>
        <dbReference type="ARBA" id="ARBA00023242"/>
    </source>
</evidence>
<feature type="domain" description="Helicase C-terminal" evidence="15">
    <location>
        <begin position="266"/>
        <end position="413"/>
    </location>
</feature>
<comment type="catalytic activity">
    <reaction evidence="10">
        <text>ATP + H2O = ADP + phosphate + H(+)</text>
        <dbReference type="Rhea" id="RHEA:13065"/>
        <dbReference type="ChEBI" id="CHEBI:15377"/>
        <dbReference type="ChEBI" id="CHEBI:15378"/>
        <dbReference type="ChEBI" id="CHEBI:30616"/>
        <dbReference type="ChEBI" id="CHEBI:43474"/>
        <dbReference type="ChEBI" id="CHEBI:456216"/>
        <dbReference type="EC" id="3.6.4.13"/>
    </reaction>
</comment>
<accession>A0A7R9AQW7</accession>
<evidence type="ECO:0000256" key="4">
    <source>
        <dbReference type="ARBA" id="ARBA00022741"/>
    </source>
</evidence>
<dbReference type="PANTHER" id="PTHR47959:SF8">
    <property type="entry name" value="RNA HELICASE"/>
    <property type="match status" value="1"/>
</dbReference>
<dbReference type="CDD" id="cd17959">
    <property type="entry name" value="DEADc_DDX54"/>
    <property type="match status" value="1"/>
</dbReference>
<dbReference type="InterPro" id="IPR027417">
    <property type="entry name" value="P-loop_NTPase"/>
</dbReference>
<reference evidence="17" key="1">
    <citation type="submission" date="2020-11" db="EMBL/GenBank/DDBJ databases">
        <authorList>
            <person name="Tran Van P."/>
        </authorList>
    </citation>
    <scope>NUCLEOTIDE SEQUENCE</scope>
</reference>
<evidence type="ECO:0000256" key="6">
    <source>
        <dbReference type="ARBA" id="ARBA00022806"/>
    </source>
</evidence>
<dbReference type="EC" id="3.6.4.13" evidence="3"/>
<evidence type="ECO:0000259" key="14">
    <source>
        <dbReference type="PROSITE" id="PS51192"/>
    </source>
</evidence>
<feature type="compositionally biased region" description="Basic residues" evidence="13">
    <location>
        <begin position="743"/>
        <end position="753"/>
    </location>
</feature>
<name>A0A7R9AQW7_TIMSH</name>
<dbReference type="GO" id="GO:0010468">
    <property type="term" value="P:regulation of gene expression"/>
    <property type="evidence" value="ECO:0007669"/>
    <property type="project" value="UniProtKB-ARBA"/>
</dbReference>
<evidence type="ECO:0000256" key="3">
    <source>
        <dbReference type="ARBA" id="ARBA00012552"/>
    </source>
</evidence>
<evidence type="ECO:0000256" key="10">
    <source>
        <dbReference type="ARBA" id="ARBA00047984"/>
    </source>
</evidence>
<feature type="short sequence motif" description="Q motif" evidence="11">
    <location>
        <begin position="36"/>
        <end position="64"/>
    </location>
</feature>
<dbReference type="InterPro" id="IPR011545">
    <property type="entry name" value="DEAD/DEAH_box_helicase_dom"/>
</dbReference>
<sequence length="791" mass="89837">MRFTFVRKDVSFHPKSENVDFEIEPSSSKKKGKKTGAFESMGLSFPVIKGIKKRGYKLPTPIQRKTIPLVMEGRDVVAMARTGSGKTACFLIPLFEKLKMRTAKSGARALILSPTRELALQTLKFFKELGRFTDLRAAVILGGDSMDDQFSALHGNPDLIVATPGRFMHICIEMDLKLSSVEYIVFDEADRLFEMGFGEQLREIVNRLPESRQTLLFSATLPKVLVEFAKAGLTDPVLLRLDVESKLPDQLKLAFLCCRSEEKTAALLCLLKHVVKPKAQTVVFAATKHHVEYLHLILDRVGISNTYIYSNLDPSARKINAAKFQNAKVSVLIVTDIAARGIDIPQLDNVINYNFPAKPKLFVHRVGRCARAGRSGMAFSLLSGDEYAYLLDLHLFLGRPLNLYTDIQASDGQGDFPDGAIGQIPRALLEEEHCELLSWHVEHTELSNMRNVCSNGYKQYIRSRPGASNDSVKRFKDLNLANLAIHPVFSTNENLEKFRMLDKMKKYKPAGTVFEISQSTALPGYSVMKCAREKHQNAIAYHAKKIEDREKRDTATKGTDRLTLPASTAEDINETFRDVVAPKKRRFPQQFGPKKKKPKITIDEENYVRYSAPDHHSELGLAVNKFEQEASKMEMNLTGDSEATLNLHKKLTKWDTKKKKMVAINKVCGMRDFWLQNSKIGKIRSESGVWIAATYKTNRYNQWKEKTKLLDEARHESDDDVDDDDENKDANRKKAVQNQPHTHWGRHNKKVHLKATISELKKPEQILKARAIAEKRKQKNKKKHKKKGHRR</sequence>
<dbReference type="Pfam" id="PF08147">
    <property type="entry name" value="DBP10CT"/>
    <property type="match status" value="1"/>
</dbReference>
<evidence type="ECO:0000313" key="17">
    <source>
        <dbReference type="EMBL" id="CAD7258899.1"/>
    </source>
</evidence>
<evidence type="ECO:0000256" key="7">
    <source>
        <dbReference type="ARBA" id="ARBA00022840"/>
    </source>
</evidence>
<gene>
    <name evidence="17" type="ORF">TSIB3V08_LOCUS3120</name>
</gene>
<feature type="domain" description="DEAD-box RNA helicase Q" evidence="16">
    <location>
        <begin position="36"/>
        <end position="64"/>
    </location>
</feature>
<feature type="domain" description="Helicase ATP-binding" evidence="14">
    <location>
        <begin position="67"/>
        <end position="239"/>
    </location>
</feature>
<dbReference type="GO" id="GO:0005730">
    <property type="term" value="C:nucleolus"/>
    <property type="evidence" value="ECO:0007669"/>
    <property type="project" value="UniProtKB-SubCell"/>
</dbReference>
<evidence type="ECO:0000256" key="1">
    <source>
        <dbReference type="ARBA" id="ARBA00004604"/>
    </source>
</evidence>
<evidence type="ECO:0000256" key="2">
    <source>
        <dbReference type="ARBA" id="ARBA00010379"/>
    </source>
</evidence>
<keyword evidence="9" id="KW-0539">Nucleus</keyword>
<dbReference type="SMART" id="SM00487">
    <property type="entry name" value="DEXDc"/>
    <property type="match status" value="1"/>
</dbReference>
<feature type="compositionally biased region" description="Acidic residues" evidence="13">
    <location>
        <begin position="718"/>
        <end position="727"/>
    </location>
</feature>
<dbReference type="InterPro" id="IPR033517">
    <property type="entry name" value="DDX54/DBP10_DEAD-box_helicase"/>
</dbReference>
<evidence type="ECO:0000256" key="5">
    <source>
        <dbReference type="ARBA" id="ARBA00022801"/>
    </source>
</evidence>
<dbReference type="GO" id="GO:0005524">
    <property type="term" value="F:ATP binding"/>
    <property type="evidence" value="ECO:0007669"/>
    <property type="project" value="UniProtKB-KW"/>
</dbReference>